<dbReference type="SUPFAM" id="SSF54001">
    <property type="entry name" value="Cysteine proteinases"/>
    <property type="match status" value="1"/>
</dbReference>
<accession>A0A194QV18</accession>
<dbReference type="InParanoid" id="A0A194QV18"/>
<feature type="domain" description="Cathepsin propeptide inhibitor" evidence="3">
    <location>
        <begin position="36"/>
        <end position="92"/>
    </location>
</feature>
<gene>
    <name evidence="4" type="ORF">RR48_08414</name>
</gene>
<evidence type="ECO:0000313" key="4">
    <source>
        <dbReference type="EMBL" id="KPJ07401.1"/>
    </source>
</evidence>
<sequence length="178" mass="20480">MSLLRCVLFCTIFVAILDTGLCDKPHYDLKDASDLFAEFRQKYNRHYASDNDLEAHYEAFVTSLLKINYLNSIQNSATYDINDFADMTPEEIKRHLGVLTDEHFQLSHHEAKLDENCKSSIYRNSFIGSLIASHRPQWLHVTRTFMPPKEANELITLIVTILTEIVFTICYSVVVTTA</sequence>
<reference evidence="4 5" key="1">
    <citation type="journal article" date="2015" name="Nat. Commun.">
        <title>Outbred genome sequencing and CRISPR/Cas9 gene editing in butterflies.</title>
        <authorList>
            <person name="Li X."/>
            <person name="Fan D."/>
            <person name="Zhang W."/>
            <person name="Liu G."/>
            <person name="Zhang L."/>
            <person name="Zhao L."/>
            <person name="Fang X."/>
            <person name="Chen L."/>
            <person name="Dong Y."/>
            <person name="Chen Y."/>
            <person name="Ding Y."/>
            <person name="Zhao R."/>
            <person name="Feng M."/>
            <person name="Zhu Y."/>
            <person name="Feng Y."/>
            <person name="Jiang X."/>
            <person name="Zhu D."/>
            <person name="Xiang H."/>
            <person name="Feng X."/>
            <person name="Li S."/>
            <person name="Wang J."/>
            <person name="Zhang G."/>
            <person name="Kronforst M.R."/>
            <person name="Wang W."/>
        </authorList>
    </citation>
    <scope>NUCLEOTIDE SEQUENCE [LARGE SCALE GENOMIC DNA]</scope>
    <source>
        <strain evidence="4">Ya'a_city_454_Pm</strain>
        <tissue evidence="4">Whole body</tissue>
    </source>
</reference>
<dbReference type="SMART" id="SM00848">
    <property type="entry name" value="Inhibitor_I29"/>
    <property type="match status" value="1"/>
</dbReference>
<dbReference type="Proteomes" id="UP000053240">
    <property type="component" value="Unassembled WGS sequence"/>
</dbReference>
<evidence type="ECO:0000313" key="5">
    <source>
        <dbReference type="Proteomes" id="UP000053240"/>
    </source>
</evidence>
<protein>
    <submittedName>
        <fullName evidence="4">Viral cathepsin</fullName>
    </submittedName>
</protein>
<feature type="transmembrane region" description="Helical" evidence="1">
    <location>
        <begin position="154"/>
        <end position="174"/>
    </location>
</feature>
<keyword evidence="1" id="KW-0812">Transmembrane</keyword>
<proteinExistence type="predicted"/>
<evidence type="ECO:0000259" key="3">
    <source>
        <dbReference type="SMART" id="SM00848"/>
    </source>
</evidence>
<keyword evidence="1" id="KW-0472">Membrane</keyword>
<feature type="chain" id="PRO_5008264648" evidence="2">
    <location>
        <begin position="23"/>
        <end position="178"/>
    </location>
</feature>
<dbReference type="EMBL" id="KQ461185">
    <property type="protein sequence ID" value="KPJ07401.1"/>
    <property type="molecule type" value="Genomic_DNA"/>
</dbReference>
<name>A0A194QV18_PAPMA</name>
<keyword evidence="5" id="KW-1185">Reference proteome</keyword>
<feature type="signal peptide" evidence="2">
    <location>
        <begin position="1"/>
        <end position="22"/>
    </location>
</feature>
<keyword evidence="1" id="KW-1133">Transmembrane helix</keyword>
<keyword evidence="2" id="KW-0732">Signal</keyword>
<organism evidence="4 5">
    <name type="scientific">Papilio machaon</name>
    <name type="common">Old World swallowtail butterfly</name>
    <dbReference type="NCBI Taxonomy" id="76193"/>
    <lineage>
        <taxon>Eukaryota</taxon>
        <taxon>Metazoa</taxon>
        <taxon>Ecdysozoa</taxon>
        <taxon>Arthropoda</taxon>
        <taxon>Hexapoda</taxon>
        <taxon>Insecta</taxon>
        <taxon>Pterygota</taxon>
        <taxon>Neoptera</taxon>
        <taxon>Endopterygota</taxon>
        <taxon>Lepidoptera</taxon>
        <taxon>Glossata</taxon>
        <taxon>Ditrysia</taxon>
        <taxon>Papilionoidea</taxon>
        <taxon>Papilionidae</taxon>
        <taxon>Papilioninae</taxon>
        <taxon>Papilio</taxon>
    </lineage>
</organism>
<dbReference type="InterPro" id="IPR013201">
    <property type="entry name" value="Prot_inhib_I29"/>
</dbReference>
<dbReference type="InterPro" id="IPR038765">
    <property type="entry name" value="Papain-like_cys_pep_sf"/>
</dbReference>
<dbReference type="Gene3D" id="1.10.287.2250">
    <property type="match status" value="1"/>
</dbReference>
<dbReference type="AlphaFoldDB" id="A0A194QV18"/>
<evidence type="ECO:0000256" key="1">
    <source>
        <dbReference type="SAM" id="Phobius"/>
    </source>
</evidence>
<evidence type="ECO:0000256" key="2">
    <source>
        <dbReference type="SAM" id="SignalP"/>
    </source>
</evidence>
<dbReference type="Pfam" id="PF08246">
    <property type="entry name" value="Inhibitor_I29"/>
    <property type="match status" value="1"/>
</dbReference>